<proteinExistence type="inferred from homology"/>
<dbReference type="SUPFAM" id="SSF75169">
    <property type="entry name" value="DsrEFH-like"/>
    <property type="match status" value="1"/>
</dbReference>
<evidence type="ECO:0000256" key="1">
    <source>
        <dbReference type="ARBA" id="ARBA00005996"/>
    </source>
</evidence>
<dbReference type="AlphaFoldDB" id="A0A143WQ74"/>
<dbReference type="EMBL" id="LN999831">
    <property type="protein sequence ID" value="CUX95771.1"/>
    <property type="molecule type" value="Genomic_DNA"/>
</dbReference>
<dbReference type="NCBIfam" id="TIGR03010">
    <property type="entry name" value="sulf_tusC_dsrF"/>
    <property type="match status" value="1"/>
</dbReference>
<dbReference type="Pfam" id="PF02635">
    <property type="entry name" value="DsrE"/>
    <property type="match status" value="1"/>
</dbReference>
<name>A0A143WQ74_9ENTR</name>
<organism evidence="2 3">
    <name type="scientific">Candidatus Mikella endobia</name>
    <dbReference type="NCBI Taxonomy" id="1778264"/>
    <lineage>
        <taxon>Bacteria</taxon>
        <taxon>Pseudomonadati</taxon>
        <taxon>Pseudomonadota</taxon>
        <taxon>Gammaproteobacteria</taxon>
        <taxon>Enterobacterales</taxon>
        <taxon>Enterobacteriaceae</taxon>
        <taxon>Candidatus Mikella</taxon>
    </lineage>
</organism>
<dbReference type="PATRIC" id="fig|1778264.3.peg.116"/>
<gene>
    <name evidence="2" type="primary">dsrF</name>
    <name evidence="2" type="ORF">PMARG_ME00126</name>
</gene>
<dbReference type="Proteomes" id="UP000095697">
    <property type="component" value="Chromosome I"/>
</dbReference>
<dbReference type="InterPro" id="IPR003787">
    <property type="entry name" value="Sulphur_relay_DsrE/F-like"/>
</dbReference>
<reference evidence="3" key="1">
    <citation type="submission" date="2016-01" db="EMBL/GenBank/DDBJ databases">
        <authorList>
            <person name="Husnik F."/>
        </authorList>
    </citation>
    <scope>NUCLEOTIDE SEQUENCE [LARGE SCALE GENOMIC DNA]</scope>
</reference>
<dbReference type="InterPro" id="IPR027396">
    <property type="entry name" value="DsrEFH-like"/>
</dbReference>
<comment type="similarity">
    <text evidence="1">Belongs to the DsrF/TusC family.</text>
</comment>
<dbReference type="InterPro" id="IPR017462">
    <property type="entry name" value="Sulphur_relay_TusC/DsrF"/>
</dbReference>
<dbReference type="KEGG" id="cmik:PMARG_ME00126"/>
<dbReference type="OrthoDB" id="9789418at2"/>
<protein>
    <submittedName>
        <fullName evidence="2">Intracellular sulfur oxidation protein DsrF</fullName>
    </submittedName>
</protein>
<dbReference type="NCBIfam" id="NF001238">
    <property type="entry name" value="PRK00211.1"/>
    <property type="match status" value="1"/>
</dbReference>
<dbReference type="STRING" id="1778264.PMARG_ME00126"/>
<dbReference type="PANTHER" id="PTHR38780">
    <property type="entry name" value="PROTEIN TUSC"/>
    <property type="match status" value="1"/>
</dbReference>
<dbReference type="Gene3D" id="3.40.1260.10">
    <property type="entry name" value="DsrEFH-like"/>
    <property type="match status" value="1"/>
</dbReference>
<dbReference type="RefSeq" id="WP_067569196.1">
    <property type="nucleotide sequence ID" value="NZ_LN999831.1"/>
</dbReference>
<sequence length="121" mass="13916">MNNNNIAFIFSHGPYGNESSREGLDLLLATSVYSNNIGVFFISDGVFLLLLQQQPSKILSKNFIPAFGILSIYDINQIYICAHSAQERGINNNIELILESKWLMPKYWYQYLAKYNIILKF</sequence>
<accession>A0A143WQ74</accession>
<evidence type="ECO:0000313" key="3">
    <source>
        <dbReference type="Proteomes" id="UP000095697"/>
    </source>
</evidence>
<dbReference type="PANTHER" id="PTHR38780:SF1">
    <property type="entry name" value="PROTEIN TUSC"/>
    <property type="match status" value="1"/>
</dbReference>
<keyword evidence="3" id="KW-1185">Reference proteome</keyword>
<evidence type="ECO:0000313" key="2">
    <source>
        <dbReference type="EMBL" id="CUX95771.1"/>
    </source>
</evidence>